<feature type="signal peptide" evidence="1">
    <location>
        <begin position="1"/>
        <end position="19"/>
    </location>
</feature>
<evidence type="ECO:0000259" key="2">
    <source>
        <dbReference type="Pfam" id="PF00775"/>
    </source>
</evidence>
<dbReference type="Pfam" id="PF00775">
    <property type="entry name" value="Dioxygenase_C"/>
    <property type="match status" value="1"/>
</dbReference>
<evidence type="ECO:0000313" key="4">
    <source>
        <dbReference type="Proteomes" id="UP001140453"/>
    </source>
</evidence>
<gene>
    <name evidence="3" type="ORF">N0V93_002174</name>
</gene>
<dbReference type="PANTHER" id="PTHR34315:SF1">
    <property type="entry name" value="INTRADIOL RING-CLEAVAGE DIOXYGENASES DOMAIN-CONTAINING PROTEIN-RELATED"/>
    <property type="match status" value="1"/>
</dbReference>
<feature type="chain" id="PRO_5040817933" description="Intradiol ring-cleavage dioxygenases domain-containing protein" evidence="1">
    <location>
        <begin position="20"/>
        <end position="366"/>
    </location>
</feature>
<keyword evidence="4" id="KW-1185">Reference proteome</keyword>
<comment type="caution">
    <text evidence="3">The sequence shown here is derived from an EMBL/GenBank/DDBJ whole genome shotgun (WGS) entry which is preliminary data.</text>
</comment>
<dbReference type="Proteomes" id="UP001140453">
    <property type="component" value="Unassembled WGS sequence"/>
</dbReference>
<dbReference type="InterPro" id="IPR000627">
    <property type="entry name" value="Intradiol_dOase_C"/>
</dbReference>
<dbReference type="GO" id="GO:0016702">
    <property type="term" value="F:oxidoreductase activity, acting on single donors with incorporation of molecular oxygen, incorporation of two atoms of oxygen"/>
    <property type="evidence" value="ECO:0007669"/>
    <property type="project" value="InterPro"/>
</dbReference>
<evidence type="ECO:0000313" key="3">
    <source>
        <dbReference type="EMBL" id="KAJ4392970.1"/>
    </source>
</evidence>
<dbReference type="AlphaFoldDB" id="A0A9W8YUB0"/>
<keyword evidence="1" id="KW-0732">Signal</keyword>
<feature type="domain" description="Intradiol ring-cleavage dioxygenases" evidence="2">
    <location>
        <begin position="134"/>
        <end position="230"/>
    </location>
</feature>
<sequence>MVKLQALAATLAMPVAILAHPGENVDAIKREMAQRNEQHAYASRAVSECQNSAGSLARRERAMARRAAKAVELREKRGLSSKPMSHQKRDLTMLEQYASISHNMSSTGYTLETPEDIIFGSNNTCALVPETTIGPYYVTGEQIRSDITEGQAGVPMHIELQFLDMNTCDPATEVLADVWHCNATGTYSGIDTSDGEAGLNTTFLRGVQMADDDGVVVYDTIFPGHYDDRVTHFHLVVQTNYTVFPNNTYWAENATTLHIGQLYFDDSLVKTVEATYPYYTNTINYTTWELDGWMLEEATTDYDPFVEYVQLTDNIEDGLLAWITVALDLSSVHNANLTAHAHLYDTGGVEDPTSDKGLPPSNPNAS</sequence>
<dbReference type="SUPFAM" id="SSF49482">
    <property type="entry name" value="Aromatic compound dioxygenase"/>
    <property type="match status" value="1"/>
</dbReference>
<name>A0A9W8YUB0_9PEZI</name>
<evidence type="ECO:0000256" key="1">
    <source>
        <dbReference type="SAM" id="SignalP"/>
    </source>
</evidence>
<dbReference type="InterPro" id="IPR015889">
    <property type="entry name" value="Intradiol_dOase_core"/>
</dbReference>
<dbReference type="PANTHER" id="PTHR34315">
    <property type="match status" value="1"/>
</dbReference>
<dbReference type="Gene3D" id="2.60.130.10">
    <property type="entry name" value="Aromatic compound dioxygenase"/>
    <property type="match status" value="1"/>
</dbReference>
<reference evidence="3" key="1">
    <citation type="submission" date="2022-10" db="EMBL/GenBank/DDBJ databases">
        <title>Tapping the CABI collections for fungal endophytes: first genome assemblies for Collariella, Neodidymelliopsis, Ascochyta clinopodiicola, Didymella pomorum, Didymosphaeria variabile, Neocosmospora piperis and Neocucurbitaria cava.</title>
        <authorList>
            <person name="Hill R."/>
        </authorList>
    </citation>
    <scope>NUCLEOTIDE SEQUENCE</scope>
    <source>
        <strain evidence="3">IMI 355082</strain>
    </source>
</reference>
<organism evidence="3 4">
    <name type="scientific">Gnomoniopsis smithogilvyi</name>
    <dbReference type="NCBI Taxonomy" id="1191159"/>
    <lineage>
        <taxon>Eukaryota</taxon>
        <taxon>Fungi</taxon>
        <taxon>Dikarya</taxon>
        <taxon>Ascomycota</taxon>
        <taxon>Pezizomycotina</taxon>
        <taxon>Sordariomycetes</taxon>
        <taxon>Sordariomycetidae</taxon>
        <taxon>Diaporthales</taxon>
        <taxon>Gnomoniaceae</taxon>
        <taxon>Gnomoniopsis</taxon>
    </lineage>
</organism>
<dbReference type="OrthoDB" id="121380at2759"/>
<dbReference type="EMBL" id="JAPEVB010000002">
    <property type="protein sequence ID" value="KAJ4392970.1"/>
    <property type="molecule type" value="Genomic_DNA"/>
</dbReference>
<protein>
    <recommendedName>
        <fullName evidence="2">Intradiol ring-cleavage dioxygenases domain-containing protein</fullName>
    </recommendedName>
</protein>
<proteinExistence type="predicted"/>
<accession>A0A9W8YUB0</accession>
<dbReference type="CDD" id="cd03457">
    <property type="entry name" value="intradiol_dioxygenase_like"/>
    <property type="match status" value="1"/>
</dbReference>
<dbReference type="GO" id="GO:0008199">
    <property type="term" value="F:ferric iron binding"/>
    <property type="evidence" value="ECO:0007669"/>
    <property type="project" value="InterPro"/>
</dbReference>